<keyword evidence="3" id="KW-0346">Stress response</keyword>
<dbReference type="BioCyc" id="CSTA292563:G1353-528-MONOMER"/>
<evidence type="ECO:0000313" key="4">
    <source>
        <dbReference type="Proteomes" id="UP000010483"/>
    </source>
</evidence>
<dbReference type="PRINTS" id="PR00625">
    <property type="entry name" value="JDOMAIN"/>
</dbReference>
<sequence>MASTDFKDYYSILGISKSATADEIKKAFRKLAVKYHPDRNPDNKQAEEKFKEISEAYEVLGDSDKRKKYDQFGRYWQQAGQGSQSPWGNASAGAGVNFDGFDFSQYTGFDDFIDQLLGRFSNTSRPYGGSNARSGGFGDFGGFGQQTPSNTAYDVEKNISLTFGQAFRGVESKINLGTETVSVKIPPGAKSGTKIRLRGKGSVNPLTQQRGDLYLKVDLKPHSFFSFEDDKLICEVPITPVEAILGDEISVPTPDGSVSVKIPAGIRHGQSLRLKGKGWSSAKGNRGDLLVRVAIATPVNINNQEKEYYQKIKEISSYNPREKLDNIKL</sequence>
<dbReference type="PANTHER" id="PTHR43096:SF52">
    <property type="entry name" value="DNAJ HOMOLOG 1, MITOCHONDRIAL-RELATED"/>
    <property type="match status" value="1"/>
</dbReference>
<feature type="domain" description="J" evidence="2">
    <location>
        <begin position="8"/>
        <end position="73"/>
    </location>
</feature>
<dbReference type="eggNOG" id="COG0484">
    <property type="taxonomic scope" value="Bacteria"/>
</dbReference>
<accession>K9YK68</accession>
<dbReference type="InterPro" id="IPR002939">
    <property type="entry name" value="DnaJ_C"/>
</dbReference>
<keyword evidence="4" id="KW-1185">Reference proteome</keyword>
<dbReference type="Proteomes" id="UP000010483">
    <property type="component" value="Chromosome"/>
</dbReference>
<dbReference type="HOGENOM" id="CLU_017633_0_0_3"/>
<gene>
    <name evidence="3" type="ordered locus">Cyast_0524</name>
</gene>
<dbReference type="FunFam" id="2.60.260.20:FF:000013">
    <property type="entry name" value="DnaJ subfamily B member 11"/>
    <property type="match status" value="1"/>
</dbReference>
<dbReference type="CDD" id="cd06257">
    <property type="entry name" value="DnaJ"/>
    <property type="match status" value="1"/>
</dbReference>
<dbReference type="InterPro" id="IPR036869">
    <property type="entry name" value="J_dom_sf"/>
</dbReference>
<dbReference type="PATRIC" id="fig|292563.3.peg.545"/>
<evidence type="ECO:0000259" key="2">
    <source>
        <dbReference type="PROSITE" id="PS50076"/>
    </source>
</evidence>
<dbReference type="KEGG" id="csn:Cyast_0524"/>
<dbReference type="SUPFAM" id="SSF46565">
    <property type="entry name" value="Chaperone J-domain"/>
    <property type="match status" value="1"/>
</dbReference>
<dbReference type="PROSITE" id="PS50076">
    <property type="entry name" value="DNAJ_2"/>
    <property type="match status" value="1"/>
</dbReference>
<dbReference type="InterPro" id="IPR001623">
    <property type="entry name" value="DnaJ_domain"/>
</dbReference>
<proteinExistence type="predicted"/>
<name>K9YK68_CYASC</name>
<dbReference type="GO" id="GO:0051082">
    <property type="term" value="F:unfolded protein binding"/>
    <property type="evidence" value="ECO:0007669"/>
    <property type="project" value="InterPro"/>
</dbReference>
<dbReference type="EMBL" id="CP003940">
    <property type="protein sequence ID" value="AFZ46503.1"/>
    <property type="molecule type" value="Genomic_DNA"/>
</dbReference>
<dbReference type="Gene3D" id="2.60.260.20">
    <property type="entry name" value="Urease metallochaperone UreE, N-terminal domain"/>
    <property type="match status" value="2"/>
</dbReference>
<dbReference type="PANTHER" id="PTHR43096">
    <property type="entry name" value="DNAJ HOMOLOG 1, MITOCHONDRIAL-RELATED"/>
    <property type="match status" value="1"/>
</dbReference>
<dbReference type="GO" id="GO:0042026">
    <property type="term" value="P:protein refolding"/>
    <property type="evidence" value="ECO:0007669"/>
    <property type="project" value="TreeGrafter"/>
</dbReference>
<evidence type="ECO:0000256" key="1">
    <source>
        <dbReference type="ARBA" id="ARBA00023186"/>
    </source>
</evidence>
<evidence type="ECO:0000313" key="3">
    <source>
        <dbReference type="EMBL" id="AFZ46503.1"/>
    </source>
</evidence>
<dbReference type="Pfam" id="PF00226">
    <property type="entry name" value="DnaJ"/>
    <property type="match status" value="1"/>
</dbReference>
<dbReference type="FunFam" id="1.10.287.110:FF:000034">
    <property type="entry name" value="Chaperone protein DnaJ"/>
    <property type="match status" value="1"/>
</dbReference>
<dbReference type="InterPro" id="IPR008971">
    <property type="entry name" value="HSP40/DnaJ_pept-bd"/>
</dbReference>
<dbReference type="InterPro" id="IPR018253">
    <property type="entry name" value="DnaJ_domain_CS"/>
</dbReference>
<dbReference type="Pfam" id="PF01556">
    <property type="entry name" value="DnaJ_C"/>
    <property type="match status" value="1"/>
</dbReference>
<organism evidence="3 4">
    <name type="scientific">Cyanobacterium stanieri (strain ATCC 29140 / PCC 7202)</name>
    <dbReference type="NCBI Taxonomy" id="292563"/>
    <lineage>
        <taxon>Bacteria</taxon>
        <taxon>Bacillati</taxon>
        <taxon>Cyanobacteriota</taxon>
        <taxon>Cyanophyceae</taxon>
        <taxon>Oscillatoriophycideae</taxon>
        <taxon>Chroococcales</taxon>
        <taxon>Geminocystaceae</taxon>
        <taxon>Cyanobacterium</taxon>
    </lineage>
</organism>
<reference evidence="4" key="1">
    <citation type="journal article" date="2013" name="Proc. Natl. Acad. Sci. U.S.A.">
        <title>Improving the coverage of the cyanobacterial phylum using diversity-driven genome sequencing.</title>
        <authorList>
            <person name="Shih P.M."/>
            <person name="Wu D."/>
            <person name="Latifi A."/>
            <person name="Axen S.D."/>
            <person name="Fewer D.P."/>
            <person name="Talla E."/>
            <person name="Calteau A."/>
            <person name="Cai F."/>
            <person name="Tandeau de Marsac N."/>
            <person name="Rippka R."/>
            <person name="Herdman M."/>
            <person name="Sivonen K."/>
            <person name="Coursin T."/>
            <person name="Laurent T."/>
            <person name="Goodwin L."/>
            <person name="Nolan M."/>
            <person name="Davenport K.W."/>
            <person name="Han C.S."/>
            <person name="Rubin E.M."/>
            <person name="Eisen J.A."/>
            <person name="Woyke T."/>
            <person name="Gugger M."/>
            <person name="Kerfeld C.A."/>
        </authorList>
    </citation>
    <scope>NUCLEOTIDE SEQUENCE [LARGE SCALE GENOMIC DNA]</scope>
    <source>
        <strain evidence="4">ATCC 29140 / PCC 7202</strain>
    </source>
</reference>
<dbReference type="CDD" id="cd10747">
    <property type="entry name" value="DnaJ_C"/>
    <property type="match status" value="1"/>
</dbReference>
<dbReference type="STRING" id="292563.Cyast_0524"/>
<dbReference type="PROSITE" id="PS00636">
    <property type="entry name" value="DNAJ_1"/>
    <property type="match status" value="1"/>
</dbReference>
<protein>
    <submittedName>
        <fullName evidence="3">Heat shock protein DnaJ domain protein</fullName>
    </submittedName>
</protein>
<keyword evidence="1" id="KW-0143">Chaperone</keyword>
<dbReference type="SMART" id="SM00271">
    <property type="entry name" value="DnaJ"/>
    <property type="match status" value="1"/>
</dbReference>
<dbReference type="GO" id="GO:0005737">
    <property type="term" value="C:cytoplasm"/>
    <property type="evidence" value="ECO:0007669"/>
    <property type="project" value="TreeGrafter"/>
</dbReference>
<dbReference type="Gene3D" id="1.10.287.110">
    <property type="entry name" value="DnaJ domain"/>
    <property type="match status" value="1"/>
</dbReference>
<dbReference type="SUPFAM" id="SSF49493">
    <property type="entry name" value="HSP40/DnaJ peptide-binding domain"/>
    <property type="match status" value="2"/>
</dbReference>
<dbReference type="AlphaFoldDB" id="K9YK68"/>